<dbReference type="InterPro" id="IPR008928">
    <property type="entry name" value="6-hairpin_glycosidase_sf"/>
</dbReference>
<dbReference type="AlphaFoldDB" id="A0A7X0VIL2"/>
<sequence>MRNFTRLPTPATTVAQRWIRAETAQEELIYSFWNERLGIMNQLAPYEPDCNDHFVYWWHAHVIDALTDGYERTRNPAYLERIDRVVEGVRALNGGTLLHNYYDDMEWMALALLRVHDATKRERYRKDADVLWASIRTAWNGHMGGGMAWKKDQLDYKNTPANAPAAILAARLYQRFEDPEDLKWALRIYEWNKANLVDPATGFVWDGMNRLGDGKIDYDWHYTYCQGVFIGAGLELYRITGEAGYLQDAIRTADTAIERFTLPDTGLLPNEGEDDCGLFKGIFVRYLYELLKLRPERHDIRELLLRNAGALWETGRGEQGLISRSWTAPVEPKVQLCAQLSGLMLLEMAAALPAHDTHQEEPKA</sequence>
<dbReference type="Gene3D" id="1.50.10.20">
    <property type="match status" value="1"/>
</dbReference>
<dbReference type="PIRSF" id="PIRSF021505">
    <property type="entry name" value="O_gly_hdrol"/>
    <property type="match status" value="1"/>
</dbReference>
<dbReference type="InterPro" id="IPR053169">
    <property type="entry name" value="MUG_Protein"/>
</dbReference>
<evidence type="ECO:0000313" key="2">
    <source>
        <dbReference type="Proteomes" id="UP000547209"/>
    </source>
</evidence>
<dbReference type="PANTHER" id="PTHR47791">
    <property type="entry name" value="MEIOTICALLY UP-REGULATED GENE 191 PROTEIN"/>
    <property type="match status" value="1"/>
</dbReference>
<keyword evidence="1" id="KW-0378">Hydrolase</keyword>
<dbReference type="Proteomes" id="UP000547209">
    <property type="component" value="Unassembled WGS sequence"/>
</dbReference>
<dbReference type="SUPFAM" id="SSF48208">
    <property type="entry name" value="Six-hairpin glycosidases"/>
    <property type="match status" value="1"/>
</dbReference>
<dbReference type="GO" id="GO:0016787">
    <property type="term" value="F:hydrolase activity"/>
    <property type="evidence" value="ECO:0007669"/>
    <property type="project" value="UniProtKB-KW"/>
</dbReference>
<comment type="caution">
    <text evidence="1">The sequence shown here is derived from an EMBL/GenBank/DDBJ whole genome shotgun (WGS) entry which is preliminary data.</text>
</comment>
<protein>
    <submittedName>
        <fullName evidence="1">Glycosyl hydrolase</fullName>
    </submittedName>
</protein>
<gene>
    <name evidence="1" type="ORF">H7C19_32155</name>
</gene>
<dbReference type="EMBL" id="JACJVP010000071">
    <property type="protein sequence ID" value="MBB6675322.1"/>
    <property type="molecule type" value="Genomic_DNA"/>
</dbReference>
<proteinExistence type="predicted"/>
<dbReference type="PANTHER" id="PTHR47791:SF3">
    <property type="entry name" value="MEIOTICALLY UP-REGULATED GENE 191 PROTEIN"/>
    <property type="match status" value="1"/>
</dbReference>
<dbReference type="RefSeq" id="WP_185673177.1">
    <property type="nucleotide sequence ID" value="NZ_JACJVP010000071.1"/>
</dbReference>
<dbReference type="GO" id="GO:0005975">
    <property type="term" value="P:carbohydrate metabolic process"/>
    <property type="evidence" value="ECO:0007669"/>
    <property type="project" value="InterPro"/>
</dbReference>
<keyword evidence="2" id="KW-1185">Reference proteome</keyword>
<evidence type="ECO:0000313" key="1">
    <source>
        <dbReference type="EMBL" id="MBB6675322.1"/>
    </source>
</evidence>
<reference evidence="1 2" key="1">
    <citation type="submission" date="2020-08" db="EMBL/GenBank/DDBJ databases">
        <title>Cohnella phylogeny.</title>
        <authorList>
            <person name="Dunlap C."/>
        </authorList>
    </citation>
    <scope>NUCLEOTIDE SEQUENCE [LARGE SCALE GENOMIC DNA]</scope>
    <source>
        <strain evidence="1 2">DSM 28246</strain>
    </source>
</reference>
<dbReference type="Pfam" id="PF03663">
    <property type="entry name" value="Glyco_hydro_76"/>
    <property type="match status" value="1"/>
</dbReference>
<organism evidence="1 2">
    <name type="scientific">Cohnella nanjingensis</name>
    <dbReference type="NCBI Taxonomy" id="1387779"/>
    <lineage>
        <taxon>Bacteria</taxon>
        <taxon>Bacillati</taxon>
        <taxon>Bacillota</taxon>
        <taxon>Bacilli</taxon>
        <taxon>Bacillales</taxon>
        <taxon>Paenibacillaceae</taxon>
        <taxon>Cohnella</taxon>
    </lineage>
</organism>
<name>A0A7X0VIL2_9BACL</name>
<dbReference type="InterPro" id="IPR014512">
    <property type="entry name" value="O_gly_hydro"/>
</dbReference>
<dbReference type="InterPro" id="IPR005198">
    <property type="entry name" value="Glyco_hydro_76"/>
</dbReference>
<accession>A0A7X0VIL2</accession>